<dbReference type="Gene3D" id="1.25.40.560">
    <property type="match status" value="1"/>
</dbReference>
<protein>
    <recommendedName>
        <fullName evidence="3">ubiquitinyl hydrolase 1</fullName>
        <ecNumber evidence="3">3.4.19.12</ecNumber>
    </recommendedName>
</protein>
<evidence type="ECO:0000313" key="16">
    <source>
        <dbReference type="Proteomes" id="UP000549394"/>
    </source>
</evidence>
<evidence type="ECO:0000256" key="6">
    <source>
        <dbReference type="ARBA" id="ARBA00022737"/>
    </source>
</evidence>
<comment type="catalytic activity">
    <reaction evidence="1">
        <text>Thiol-dependent hydrolysis of ester, thioester, amide, peptide and isopeptide bonds formed by the C-terminal Gly of ubiquitin (a 76-residue protein attached to proteins as an intracellular targeting signal).</text>
        <dbReference type="EC" id="3.4.19.12"/>
    </reaction>
</comment>
<evidence type="ECO:0000256" key="3">
    <source>
        <dbReference type="ARBA" id="ARBA00012759"/>
    </source>
</evidence>
<dbReference type="Pfam" id="PF02338">
    <property type="entry name" value="OTU"/>
    <property type="match status" value="1"/>
</dbReference>
<dbReference type="InterPro" id="IPR003323">
    <property type="entry name" value="OTU_dom"/>
</dbReference>
<dbReference type="Gene3D" id="4.10.1060.10">
    <property type="entry name" value="Zinc finger, RanBP2-type"/>
    <property type="match status" value="3"/>
</dbReference>
<keyword evidence="4" id="KW-0645">Protease</keyword>
<accession>A0A7I8VA05</accession>
<evidence type="ECO:0000256" key="7">
    <source>
        <dbReference type="ARBA" id="ARBA00022771"/>
    </source>
</evidence>
<comment type="similarity">
    <text evidence="2">Belongs to the peptidase C64 family.</text>
</comment>
<sequence>MESKWRCERCTYENYIASRKCTLCTAPRPSYVTDDATNERDIYKMAVLSLADNSDHAGPSNSGTISPRSSEKWPCCACTYLNWPKALKCVQCLTPKPRSVRAISEENLASGGIDNKWSCRNCTLDNLMKSWKCAICGTPRKSPSPPFCEGASASKDNRRRQTLYRKELLWLNACRGVLENNILPVEAYLTSGGDPTRSLTEEECSLLDRPSAFQPNQNLVHLAIRFRQDDMLRVILASTECMKKAKKRLPSHASPDICKEILHHLSTVIRVRKGEFACSFVTEIATYSLPCEIEHLPANINNELLDQILDRHVQKELEEEEAVTNWNTELTTQLQSRLYPLWNRTSGDCLLDSVLQATYGVFDKENTLRRALADSLIEGGHAFERRWRECEAMAAKALHFTLDERQLSRDWQILVQASKMVGEPLEQLHVFALAHIMRRPIIVYSIKWLKSWKGERLAPTCFEGVYLPLLWEISFCSKSPIALGYTRGHFSALVGLTGEDNNDEITYLPLTDKSGNLLALHFLSPQQRGRDEALLRAWLDCSVTTSGFLVAKQYYQNHRLSGLVKNMNAKWLGEFVECKGAAAAASGYTRDESDAESEDDV</sequence>
<feature type="domain" description="OTU" evidence="14">
    <location>
        <begin position="338"/>
        <end position="496"/>
    </location>
</feature>
<feature type="domain" description="RanBP2-type" evidence="13">
    <location>
        <begin position="68"/>
        <end position="98"/>
    </location>
</feature>
<dbReference type="Pfam" id="PF18418">
    <property type="entry name" value="AnkUBD"/>
    <property type="match status" value="1"/>
</dbReference>
<dbReference type="OrthoDB" id="6275030at2759"/>
<dbReference type="InterPro" id="IPR041294">
    <property type="entry name" value="AnkUBD"/>
</dbReference>
<dbReference type="PROSITE" id="PS50199">
    <property type="entry name" value="ZF_RANBP2_2"/>
    <property type="match status" value="3"/>
</dbReference>
<dbReference type="GO" id="GO:0005634">
    <property type="term" value="C:nucleus"/>
    <property type="evidence" value="ECO:0007669"/>
    <property type="project" value="TreeGrafter"/>
</dbReference>
<dbReference type="GO" id="GO:0016477">
    <property type="term" value="P:cell migration"/>
    <property type="evidence" value="ECO:0007669"/>
    <property type="project" value="TreeGrafter"/>
</dbReference>
<dbReference type="GO" id="GO:0005737">
    <property type="term" value="C:cytoplasm"/>
    <property type="evidence" value="ECO:0007669"/>
    <property type="project" value="TreeGrafter"/>
</dbReference>
<dbReference type="SMART" id="SM00547">
    <property type="entry name" value="ZnF_RBZ"/>
    <property type="match status" value="3"/>
</dbReference>
<keyword evidence="11" id="KW-0862">Zinc</keyword>
<keyword evidence="8" id="KW-0833">Ubl conjugation pathway</keyword>
<dbReference type="GO" id="GO:0007010">
    <property type="term" value="P:cytoskeleton organization"/>
    <property type="evidence" value="ECO:0007669"/>
    <property type="project" value="TreeGrafter"/>
</dbReference>
<dbReference type="PANTHER" id="PTHR13367">
    <property type="entry name" value="UBIQUITIN THIOESTERASE"/>
    <property type="match status" value="1"/>
</dbReference>
<name>A0A7I8VA05_9ANNE</name>
<proteinExistence type="inferred from homology"/>
<dbReference type="Proteomes" id="UP000549394">
    <property type="component" value="Unassembled WGS sequence"/>
</dbReference>
<feature type="domain" description="RanBP2-type" evidence="13">
    <location>
        <begin position="1"/>
        <end position="30"/>
    </location>
</feature>
<dbReference type="PROSITE" id="PS01358">
    <property type="entry name" value="ZF_RANBP2_1"/>
    <property type="match status" value="3"/>
</dbReference>
<evidence type="ECO:0000256" key="8">
    <source>
        <dbReference type="ARBA" id="ARBA00022786"/>
    </source>
</evidence>
<comment type="caution">
    <text evidence="15">The sequence shown here is derived from an EMBL/GenBank/DDBJ whole genome shotgun (WGS) entry which is preliminary data.</text>
</comment>
<dbReference type="PANTHER" id="PTHR13367:SF28">
    <property type="entry name" value="UBIQUITIN THIOESTERASE ZRANB1"/>
    <property type="match status" value="1"/>
</dbReference>
<evidence type="ECO:0000256" key="1">
    <source>
        <dbReference type="ARBA" id="ARBA00000707"/>
    </source>
</evidence>
<feature type="domain" description="RanBP2-type" evidence="13">
    <location>
        <begin position="109"/>
        <end position="142"/>
    </location>
</feature>
<dbReference type="EMBL" id="CAJFCJ010000003">
    <property type="protein sequence ID" value="CAD5113158.1"/>
    <property type="molecule type" value="Genomic_DNA"/>
</dbReference>
<keyword evidence="5" id="KW-0479">Metal-binding</keyword>
<evidence type="ECO:0000313" key="15">
    <source>
        <dbReference type="EMBL" id="CAD5113158.1"/>
    </source>
</evidence>
<dbReference type="CDD" id="cd22767">
    <property type="entry name" value="OTU_ZRANB1"/>
    <property type="match status" value="1"/>
</dbReference>
<evidence type="ECO:0000256" key="11">
    <source>
        <dbReference type="ARBA" id="ARBA00022833"/>
    </source>
</evidence>
<dbReference type="InterPro" id="IPR051346">
    <property type="entry name" value="OTU_Deubiquitinase"/>
</dbReference>
<organism evidence="15 16">
    <name type="scientific">Dimorphilus gyrociliatus</name>
    <dbReference type="NCBI Taxonomy" id="2664684"/>
    <lineage>
        <taxon>Eukaryota</taxon>
        <taxon>Metazoa</taxon>
        <taxon>Spiralia</taxon>
        <taxon>Lophotrochozoa</taxon>
        <taxon>Annelida</taxon>
        <taxon>Polychaeta</taxon>
        <taxon>Polychaeta incertae sedis</taxon>
        <taxon>Dinophilidae</taxon>
        <taxon>Dimorphilus</taxon>
    </lineage>
</organism>
<gene>
    <name evidence="15" type="ORF">DGYR_LOCUS2193</name>
</gene>
<dbReference type="GO" id="GO:1990168">
    <property type="term" value="P:protein K33-linked deubiquitination"/>
    <property type="evidence" value="ECO:0007669"/>
    <property type="project" value="TreeGrafter"/>
</dbReference>
<dbReference type="InterPro" id="IPR049768">
    <property type="entry name" value="ZRANB1_OTU"/>
</dbReference>
<evidence type="ECO:0000256" key="10">
    <source>
        <dbReference type="ARBA" id="ARBA00022807"/>
    </source>
</evidence>
<dbReference type="Pfam" id="PF00641">
    <property type="entry name" value="Zn_ribbon_RanBP"/>
    <property type="match status" value="2"/>
</dbReference>
<keyword evidence="10" id="KW-0788">Thiol protease</keyword>
<evidence type="ECO:0000256" key="4">
    <source>
        <dbReference type="ARBA" id="ARBA00022670"/>
    </source>
</evidence>
<dbReference type="PROSITE" id="PS50802">
    <property type="entry name" value="OTU"/>
    <property type="match status" value="1"/>
</dbReference>
<dbReference type="GO" id="GO:0035523">
    <property type="term" value="P:protein K29-linked deubiquitination"/>
    <property type="evidence" value="ECO:0007669"/>
    <property type="project" value="TreeGrafter"/>
</dbReference>
<keyword evidence="9" id="KW-0378">Hydrolase</keyword>
<dbReference type="GO" id="GO:0004843">
    <property type="term" value="F:cysteine-type deubiquitinase activity"/>
    <property type="evidence" value="ECO:0007669"/>
    <property type="project" value="UniProtKB-EC"/>
</dbReference>
<dbReference type="GO" id="GO:0030177">
    <property type="term" value="P:positive regulation of Wnt signaling pathway"/>
    <property type="evidence" value="ECO:0007669"/>
    <property type="project" value="TreeGrafter"/>
</dbReference>
<keyword evidence="6" id="KW-0677">Repeat</keyword>
<dbReference type="InterPro" id="IPR001876">
    <property type="entry name" value="Znf_RanBP2"/>
</dbReference>
<evidence type="ECO:0000256" key="5">
    <source>
        <dbReference type="ARBA" id="ARBA00022723"/>
    </source>
</evidence>
<dbReference type="GO" id="GO:0070530">
    <property type="term" value="F:K63-linked polyubiquitin modification-dependent protein binding"/>
    <property type="evidence" value="ECO:0007669"/>
    <property type="project" value="TreeGrafter"/>
</dbReference>
<evidence type="ECO:0000256" key="9">
    <source>
        <dbReference type="ARBA" id="ARBA00022801"/>
    </source>
</evidence>
<evidence type="ECO:0000259" key="13">
    <source>
        <dbReference type="PROSITE" id="PS50199"/>
    </source>
</evidence>
<dbReference type="EC" id="3.4.19.12" evidence="3"/>
<dbReference type="GO" id="GO:0008270">
    <property type="term" value="F:zinc ion binding"/>
    <property type="evidence" value="ECO:0007669"/>
    <property type="project" value="UniProtKB-KW"/>
</dbReference>
<evidence type="ECO:0000256" key="2">
    <source>
        <dbReference type="ARBA" id="ARBA00005865"/>
    </source>
</evidence>
<dbReference type="AlphaFoldDB" id="A0A7I8VA05"/>
<evidence type="ECO:0000256" key="12">
    <source>
        <dbReference type="PROSITE-ProRule" id="PRU00322"/>
    </source>
</evidence>
<dbReference type="GO" id="GO:0071947">
    <property type="term" value="P:protein deubiquitination involved in ubiquitin-dependent protein catabolic process"/>
    <property type="evidence" value="ECO:0007669"/>
    <property type="project" value="TreeGrafter"/>
</dbReference>
<reference evidence="15 16" key="1">
    <citation type="submission" date="2020-08" db="EMBL/GenBank/DDBJ databases">
        <authorList>
            <person name="Hejnol A."/>
        </authorList>
    </citation>
    <scope>NUCLEOTIDE SEQUENCE [LARGE SCALE GENOMIC DNA]</scope>
</reference>
<keyword evidence="7 12" id="KW-0863">Zinc-finger</keyword>
<evidence type="ECO:0000259" key="14">
    <source>
        <dbReference type="PROSITE" id="PS50802"/>
    </source>
</evidence>
<keyword evidence="16" id="KW-1185">Reference proteome</keyword>